<dbReference type="Proteomes" id="UP000636479">
    <property type="component" value="Unassembled WGS sequence"/>
</dbReference>
<dbReference type="GeneID" id="59344450"/>
<dbReference type="PROSITE" id="PS00854">
    <property type="entry name" value="PROTEASOME_BETA_1"/>
    <property type="match status" value="1"/>
</dbReference>
<dbReference type="GO" id="GO:0005634">
    <property type="term" value="C:nucleus"/>
    <property type="evidence" value="ECO:0007669"/>
    <property type="project" value="UniProtKB-SubCell"/>
</dbReference>
<dbReference type="GO" id="GO:0043161">
    <property type="term" value="P:proteasome-mediated ubiquitin-dependent protein catabolic process"/>
    <property type="evidence" value="ECO:0007669"/>
    <property type="project" value="InterPro"/>
</dbReference>
<keyword evidence="9" id="KW-0539">Nucleus</keyword>
<dbReference type="InterPro" id="IPR012577">
    <property type="entry name" value="NIPSNAP"/>
</dbReference>
<evidence type="ECO:0000256" key="2">
    <source>
        <dbReference type="ARBA" id="ARBA00022490"/>
    </source>
</evidence>
<organism evidence="13 14">
    <name type="scientific">Mycena indigotica</name>
    <dbReference type="NCBI Taxonomy" id="2126181"/>
    <lineage>
        <taxon>Eukaryota</taxon>
        <taxon>Fungi</taxon>
        <taxon>Dikarya</taxon>
        <taxon>Basidiomycota</taxon>
        <taxon>Agaricomycotina</taxon>
        <taxon>Agaricomycetes</taxon>
        <taxon>Agaricomycetidae</taxon>
        <taxon>Agaricales</taxon>
        <taxon>Marasmiineae</taxon>
        <taxon>Mycenaceae</taxon>
        <taxon>Mycena</taxon>
    </lineage>
</organism>
<dbReference type="Gene3D" id="3.30.70.100">
    <property type="match status" value="2"/>
</dbReference>
<dbReference type="FunFam" id="3.60.20.10:FF:000003">
    <property type="entry name" value="Proteasome subunit beta type-3"/>
    <property type="match status" value="1"/>
</dbReference>
<feature type="region of interest" description="Disordered" evidence="11">
    <location>
        <begin position="618"/>
        <end position="649"/>
    </location>
</feature>
<dbReference type="GO" id="GO:0019774">
    <property type="term" value="C:proteasome core complex, beta-subunit complex"/>
    <property type="evidence" value="ECO:0007669"/>
    <property type="project" value="InterPro"/>
</dbReference>
<accession>A0A8H6SYN7</accession>
<dbReference type="PROSITE" id="PS51476">
    <property type="entry name" value="PROTEASOME_BETA_2"/>
    <property type="match status" value="1"/>
</dbReference>
<keyword evidence="4" id="KW-0862">Zinc</keyword>
<dbReference type="InterPro" id="IPR016050">
    <property type="entry name" value="Proteasome_bsu_CS"/>
</dbReference>
<dbReference type="Gene3D" id="3.60.20.10">
    <property type="entry name" value="Glutamine Phosphoribosylpyrophosphate, subunit 1, domain 1"/>
    <property type="match status" value="1"/>
</dbReference>
<gene>
    <name evidence="13" type="ORF">MIND_00514300</name>
</gene>
<comment type="caution">
    <text evidence="13">The sequence shown here is derived from an EMBL/GenBank/DDBJ whole genome shotgun (WGS) entry which is preliminary data.</text>
</comment>
<name>A0A8H6SYN7_9AGAR</name>
<evidence type="ECO:0000313" key="14">
    <source>
        <dbReference type="Proteomes" id="UP000636479"/>
    </source>
</evidence>
<dbReference type="InterPro" id="IPR029055">
    <property type="entry name" value="Ntn_hydrolases_N"/>
</dbReference>
<dbReference type="CDD" id="cd03759">
    <property type="entry name" value="proteasome_beta_type_3"/>
    <property type="match status" value="1"/>
</dbReference>
<dbReference type="FunFam" id="3.30.70.100:FF:000004">
    <property type="entry name" value="NIPSNAP family protein"/>
    <property type="match status" value="1"/>
</dbReference>
<dbReference type="GO" id="GO:0006351">
    <property type="term" value="P:DNA-templated transcription"/>
    <property type="evidence" value="ECO:0007669"/>
    <property type="project" value="InterPro"/>
</dbReference>
<evidence type="ECO:0000256" key="9">
    <source>
        <dbReference type="ARBA" id="ARBA00023242"/>
    </source>
</evidence>
<keyword evidence="8" id="KW-0804">Transcription</keyword>
<dbReference type="InterPro" id="IPR001353">
    <property type="entry name" value="Proteasome_sua/b"/>
</dbReference>
<dbReference type="PANTHER" id="PTHR31313">
    <property type="entry name" value="TY1 ENHANCER ACTIVATOR"/>
    <property type="match status" value="1"/>
</dbReference>
<keyword evidence="3" id="KW-0479">Metal-binding</keyword>
<dbReference type="Pfam" id="PF00227">
    <property type="entry name" value="Proteasome"/>
    <property type="match status" value="1"/>
</dbReference>
<dbReference type="Pfam" id="PF07978">
    <property type="entry name" value="NIPSNAP"/>
    <property type="match status" value="1"/>
</dbReference>
<dbReference type="InterPro" id="IPR011008">
    <property type="entry name" value="Dimeric_a/b-barrel"/>
</dbReference>
<dbReference type="SMART" id="SM00906">
    <property type="entry name" value="Fungal_trans"/>
    <property type="match status" value="1"/>
</dbReference>
<evidence type="ECO:0000259" key="12">
    <source>
        <dbReference type="SMART" id="SM00906"/>
    </source>
</evidence>
<dbReference type="InterPro" id="IPR023333">
    <property type="entry name" value="Proteasome_suB-type"/>
</dbReference>
<evidence type="ECO:0000256" key="10">
    <source>
        <dbReference type="ARBA" id="ARBA00026071"/>
    </source>
</evidence>
<dbReference type="EMBL" id="JACAZF010000004">
    <property type="protein sequence ID" value="KAF7307207.1"/>
    <property type="molecule type" value="Genomic_DNA"/>
</dbReference>
<evidence type="ECO:0000256" key="1">
    <source>
        <dbReference type="ARBA" id="ARBA00004123"/>
    </source>
</evidence>
<dbReference type="InterPro" id="IPR033811">
    <property type="entry name" value="Proteasome_beta_3"/>
</dbReference>
<dbReference type="InterPro" id="IPR051615">
    <property type="entry name" value="Transcr_Regulatory_Elem"/>
</dbReference>
<evidence type="ECO:0000256" key="11">
    <source>
        <dbReference type="SAM" id="MobiDB-lite"/>
    </source>
</evidence>
<proteinExistence type="predicted"/>
<evidence type="ECO:0000256" key="8">
    <source>
        <dbReference type="ARBA" id="ARBA00023163"/>
    </source>
</evidence>
<dbReference type="PANTHER" id="PTHR31313:SF78">
    <property type="entry name" value="TRANSCRIPTION FACTOR DOMAIN-CONTAINING PROTEIN"/>
    <property type="match status" value="1"/>
</dbReference>
<protein>
    <submittedName>
        <fullName evidence="13">Zn(2)-C6 fungal-type domain-containing protein</fullName>
    </submittedName>
</protein>
<dbReference type="GO" id="GO:0003677">
    <property type="term" value="F:DNA binding"/>
    <property type="evidence" value="ECO:0007669"/>
    <property type="project" value="UniProtKB-KW"/>
</dbReference>
<dbReference type="SUPFAM" id="SSF54909">
    <property type="entry name" value="Dimeric alpha+beta barrel"/>
    <property type="match status" value="2"/>
</dbReference>
<dbReference type="CDD" id="cd12148">
    <property type="entry name" value="fungal_TF_MHR"/>
    <property type="match status" value="1"/>
</dbReference>
<sequence>MSIMDYNGGSVIAMVGKDCVAIASDLRLGNQALGVSANFQKIFPITDRIYLGLPGLATDVTTLKERFRFRVNMYTIKEEREIEPETFARLVSSTLYEHRFGPYFVEPVMAGMSKTASGEYKPFIAATDLIGCLNFAKDFVVAGTASEKLFGVAEGLWEPDLEPEDLFETISQTIMNALDRDAYSGWGCVVHVLTKDQIITHRLLDAPFFILRKQVVVAWFTSSEAKKAGDLDVLQHSRLVGRGKYVHAFEIHRVKPDKTEEYKAAAEKYYVGIKNDPDLRTKLTGNWEVLVGEQDTFIHILEVESYQKTTELLTSPHHREVFKGLAPFLTSRTSQLTQEFAFLPTAPPHSDGGVFELRSYQLKPGTLLEWENTWRRGIEARRKFVAPVGAWFSQVGRLHQVHHLWQYTDLEARKDMREKAWQIDGWAETVSKTSQLTKFMDSFVLRPLPFSPLKTVTLLADQTLFLQRWTTQTPVTRKLATGIQVRPIIASEVAGLATNVAKRRASVSVAIMLQLVKAVRRRRQSALFSGPVIKEDHPRATFTPLNLDGTKLNHYSARYFNAPIREFKESFQTQAPAVASDEFAREILGRVDAGPYGPSGRLDQPVGATKEDFFASILRSSGANQTESSRSRRQSRISREKVSSAAQDGNLAFVPTREWQDSLASRIGSTSASGSRLPSFDLSGVPFHQRRRLNGSVDTIPSPPDWKNMYTLEDPEEPSHREAPVEGMGALSLDEHQEVRFHGPSSGLHLLGRSTRTDSRKEGSMWKLPMARVWPPIKDLSQLVQEENLEIELPPQHVQEHLLQLYFAYVHPVFPLIHKARFLTEYNTRNLSSPVHSPTGDTEASAKPEPAQKYSPLLLLSMFAVSARFSEQDTPLPPKGKMWEAGGKYFHAAKNILAKVLHRSRPSTCQALLLLGYREFGIGSMEQGWIYIGKHGYSHGLNCNLVDWKSANGEHTLFSSEETQTRRQIWWACCAADRYGSMYMGRPIAIHDDDFDTPLPEEEDEQPWEPLAPNGGHASAGVTLSTFRATGKLALILGSVITHIYPVRPSALASRRASLAKLESRLDQWYLSLPDGLRYETRRMTPSAQILLLHIRYWGTVLLLHRAFIPNWKGTDPTPQDSTLELKAFDLSQGAASHISVIVTAYREHYTLKRCSPFMTSYLLNAGIMHITTLTLRPANPQASLGLQQCLIALKEMEIIWPSAARAYELLNGVKLQQSVLPPTHSHERHKRHAEDAFGQDRPPDYPNREMVGQNVDGVQDMANKLMAHMLGLDIPGVEPSTSFYTGCDWWSRPNAETGQPLSATQQPWSQFSPMNLGQVSGWPPERYNGEYQFDHFGV</sequence>
<feature type="compositionally biased region" description="Polar residues" evidence="11">
    <location>
        <begin position="618"/>
        <end position="627"/>
    </location>
</feature>
<feature type="region of interest" description="Disordered" evidence="11">
    <location>
        <begin position="1222"/>
        <end position="1245"/>
    </location>
</feature>
<keyword evidence="14" id="KW-1185">Reference proteome</keyword>
<dbReference type="GO" id="GO:0008270">
    <property type="term" value="F:zinc ion binding"/>
    <property type="evidence" value="ECO:0007669"/>
    <property type="project" value="InterPro"/>
</dbReference>
<evidence type="ECO:0000256" key="3">
    <source>
        <dbReference type="ARBA" id="ARBA00022723"/>
    </source>
</evidence>
<comment type="subcellular location">
    <subcellularLocation>
        <location evidence="1">Nucleus</location>
    </subcellularLocation>
</comment>
<evidence type="ECO:0000256" key="7">
    <source>
        <dbReference type="ARBA" id="ARBA00023125"/>
    </source>
</evidence>
<dbReference type="InterPro" id="IPR007219">
    <property type="entry name" value="XnlR_reg_dom"/>
</dbReference>
<evidence type="ECO:0000256" key="6">
    <source>
        <dbReference type="ARBA" id="ARBA00023015"/>
    </source>
</evidence>
<evidence type="ECO:0000256" key="5">
    <source>
        <dbReference type="ARBA" id="ARBA00022942"/>
    </source>
</evidence>
<reference evidence="13" key="1">
    <citation type="submission" date="2020-05" db="EMBL/GenBank/DDBJ databases">
        <title>Mycena genomes resolve the evolution of fungal bioluminescence.</title>
        <authorList>
            <person name="Tsai I.J."/>
        </authorList>
    </citation>
    <scope>NUCLEOTIDE SEQUENCE</scope>
    <source>
        <strain evidence="13">171206Taipei</strain>
    </source>
</reference>
<dbReference type="RefSeq" id="XP_037222226.1">
    <property type="nucleotide sequence ID" value="XM_037361934.1"/>
</dbReference>
<dbReference type="OrthoDB" id="2123952at2759"/>
<comment type="subunit">
    <text evidence="10">The 26S proteasome consists of a 20S proteasome core and two 19S regulatory subunits. The 20S proteasome core is composed of 28 subunits that are arranged in four stacked rings, resulting in a barrel-shaped structure. The two end rings are each formed by seven alpha subunits, and the two central rings are each formed by seven beta subunits. The catalytic chamber with the active sites is on the inside of the barrel.</text>
</comment>
<keyword evidence="6" id="KW-0805">Transcription regulation</keyword>
<keyword evidence="2" id="KW-0963">Cytoplasm</keyword>
<dbReference type="Pfam" id="PF04082">
    <property type="entry name" value="Fungal_trans"/>
    <property type="match status" value="1"/>
</dbReference>
<keyword evidence="5" id="KW-0647">Proteasome</keyword>
<dbReference type="SUPFAM" id="SSF56235">
    <property type="entry name" value="N-terminal nucleophile aminohydrolases (Ntn hydrolases)"/>
    <property type="match status" value="1"/>
</dbReference>
<feature type="domain" description="Xylanolytic transcriptional activator regulatory" evidence="12">
    <location>
        <begin position="928"/>
        <end position="1006"/>
    </location>
</feature>
<evidence type="ECO:0000313" key="13">
    <source>
        <dbReference type="EMBL" id="KAF7307207.1"/>
    </source>
</evidence>
<evidence type="ECO:0000256" key="4">
    <source>
        <dbReference type="ARBA" id="ARBA00022833"/>
    </source>
</evidence>
<keyword evidence="7" id="KW-0238">DNA-binding</keyword>